<proteinExistence type="predicted"/>
<feature type="region of interest" description="Disordered" evidence="1">
    <location>
        <begin position="338"/>
        <end position="357"/>
    </location>
</feature>
<protein>
    <submittedName>
        <fullName evidence="2">Peptidase U32</fullName>
    </submittedName>
</protein>
<evidence type="ECO:0000256" key="1">
    <source>
        <dbReference type="SAM" id="MobiDB-lite"/>
    </source>
</evidence>
<gene>
    <name evidence="2" type="ORF">C667_22879</name>
</gene>
<accession>N6Y9M9</accession>
<dbReference type="PANTHER" id="PTHR30217:SF10">
    <property type="entry name" value="23S RRNA 5-HYDROXYCYTIDINE C2501 SYNTHASE"/>
    <property type="match status" value="1"/>
</dbReference>
<name>N6Y9M9_9RHOO</name>
<dbReference type="AlphaFoldDB" id="N6Y9M9"/>
<dbReference type="InterPro" id="IPR051454">
    <property type="entry name" value="RNA/ubiquinone_mod_enzymes"/>
</dbReference>
<sequence length="357" mass="38398">MKIVAPIRQLDEIAALARAGADELYCGVTPREWAERFGGASANRRPGGNLPSLAALAEAVELAHRHGVQLSLVLNAQQYSVEQIEFALEIARGYADMGGDAVIASDPGLILALAEAVPGLRIHVSSVATCRNADGARLYQELGARRLILPRDITLNEAAEIAAAVPDLEIEAFILNDGCVYEEGSCNTLHLPGALGGPICLDRYAYDHRHRDGRPLSPALAARLQENDAAYRRWLWYRFSCGFTTTAEGMPFGPCGLCAIPALGRGGIHALKIAGREGPPERKLASVRMVRQILDAHERGESPAAVMARARGLRPSHEHCATGFMCYYPEVVGEAQRTRETVRHAPSTAPSPAPTSD</sequence>
<dbReference type="InterPro" id="IPR001539">
    <property type="entry name" value="Peptidase_U32"/>
</dbReference>
<dbReference type="EMBL" id="AMXF01000405">
    <property type="protein sequence ID" value="ENO91031.1"/>
    <property type="molecule type" value="Genomic_DNA"/>
</dbReference>
<evidence type="ECO:0000313" key="2">
    <source>
        <dbReference type="EMBL" id="ENO91031.1"/>
    </source>
</evidence>
<organism evidence="2 3">
    <name type="scientific">Thauera phenylacetica B4P</name>
    <dbReference type="NCBI Taxonomy" id="1234382"/>
    <lineage>
        <taxon>Bacteria</taxon>
        <taxon>Pseudomonadati</taxon>
        <taxon>Pseudomonadota</taxon>
        <taxon>Betaproteobacteria</taxon>
        <taxon>Rhodocyclales</taxon>
        <taxon>Zoogloeaceae</taxon>
        <taxon>Thauera</taxon>
    </lineage>
</organism>
<dbReference type="RefSeq" id="WP_004386876.1">
    <property type="nucleotide sequence ID" value="NZ_AMXF01000405.1"/>
</dbReference>
<evidence type="ECO:0000313" key="3">
    <source>
        <dbReference type="Proteomes" id="UP000013047"/>
    </source>
</evidence>
<dbReference type="Proteomes" id="UP000013047">
    <property type="component" value="Unassembled WGS sequence"/>
</dbReference>
<reference evidence="2 3" key="1">
    <citation type="submission" date="2012-09" db="EMBL/GenBank/DDBJ databases">
        <title>Draft Genome Sequences of 6 Strains from Genus Thauera.</title>
        <authorList>
            <person name="Liu B."/>
            <person name="Shapleigh J.P."/>
            <person name="Frostegard A.H."/>
        </authorList>
    </citation>
    <scope>NUCLEOTIDE SEQUENCE [LARGE SCALE GENOMIC DNA]</scope>
    <source>
        <strain evidence="2 3">B4P</strain>
    </source>
</reference>
<keyword evidence="3" id="KW-1185">Reference proteome</keyword>
<dbReference type="Pfam" id="PF01136">
    <property type="entry name" value="Peptidase_U32"/>
    <property type="match status" value="1"/>
</dbReference>
<comment type="caution">
    <text evidence="2">The sequence shown here is derived from an EMBL/GenBank/DDBJ whole genome shotgun (WGS) entry which is preliminary data.</text>
</comment>
<dbReference type="PANTHER" id="PTHR30217">
    <property type="entry name" value="PEPTIDASE U32 FAMILY"/>
    <property type="match status" value="1"/>
</dbReference>